<accession>A0A8H8S341</accession>
<dbReference type="Pfam" id="PF01535">
    <property type="entry name" value="PPR"/>
    <property type="match status" value="1"/>
</dbReference>
<evidence type="ECO:0000256" key="3">
    <source>
        <dbReference type="SAM" id="MobiDB-lite"/>
    </source>
</evidence>
<dbReference type="NCBIfam" id="TIGR00756">
    <property type="entry name" value="PPR"/>
    <property type="match status" value="1"/>
</dbReference>
<dbReference type="InterPro" id="IPR051222">
    <property type="entry name" value="PPR/CCM1_RNA-binding"/>
</dbReference>
<dbReference type="InterPro" id="IPR011990">
    <property type="entry name" value="TPR-like_helical_dom_sf"/>
</dbReference>
<keyword evidence="5" id="KW-1185">Reference proteome</keyword>
<dbReference type="PANTHER" id="PTHR47942:SF63">
    <property type="entry name" value="PENTATRICOPEPTIDE REPEAT-CONTAINING PROTEIN"/>
    <property type="match status" value="1"/>
</dbReference>
<dbReference type="PROSITE" id="PS51375">
    <property type="entry name" value="PPR"/>
    <property type="match status" value="1"/>
</dbReference>
<dbReference type="Gene3D" id="1.25.40.10">
    <property type="entry name" value="Tetratricopeptide repeat domain"/>
    <property type="match status" value="2"/>
</dbReference>
<comment type="caution">
    <text evidence="4">The sequence shown here is derived from an EMBL/GenBank/DDBJ whole genome shotgun (WGS) entry which is preliminary data.</text>
</comment>
<dbReference type="EMBL" id="QGMJ01000035">
    <property type="protein sequence ID" value="TVY44578.1"/>
    <property type="molecule type" value="Genomic_DNA"/>
</dbReference>
<name>A0A8H8S341_9HELO</name>
<gene>
    <name evidence="4" type="primary">MEE40</name>
    <name evidence="4" type="ORF">LSUB1_G000844</name>
</gene>
<dbReference type="InterPro" id="IPR002885">
    <property type="entry name" value="PPR_rpt"/>
</dbReference>
<dbReference type="Pfam" id="PF12854">
    <property type="entry name" value="PPR_1"/>
    <property type="match status" value="1"/>
</dbReference>
<sequence length="996" mass="113891">MLERTAGCLESGSLRCLLPASRKSLKSRRTLHSGFWNHAAGDLELSSPLWAALVRSADSVAQEAETAEQKSLTGNGGMFLDFLYPVGTMNLFKHYSGWGVDRQYSRWASNGLAKLGQRLYTSSATDPPLPDHDAYSTGQEGETETASEDSETDILRGKMGLTRATDYEEAWRQYLLLGEADRIRVRKQLIQYYSTSDRVLDAERTIDLFKGVGTKERDAPTYQKTIRSYLRLRNLHDATLIYRTSVETLKVPAGADELLAHLFNLSSWSEACDIWSDVQQLSQEQPQFNYNIYTLVKKLPNFKELLIPQNIGTKATSVKPPLFDFATTMVRMALLREESFKSTEFSELLGHLISWHWMNWVLDDYFRCYGKPSELAYRMCLTEFATQGDATTVHALFDQYIAYYVSKDNPLLDSDRLSPILQVHAKRGEIDKVIKAFNDISDTYGLKPTILSWNILISAHCKVHNIDEAFACFELILESPDIDPDDYTIGTLMGICVNRGDLESAVELYRFAEDLQIKKSAAMVDCLVLAHVQDDRFQEAEEICVEAAGMDLKGSRTRMWNYLIVGYALNRDLPNGNRILQRMSSFAIEPDEFTYTALMQALCMVGQPNQCLRILREVLPAAGYKVNAFHYAVIMGGYVATKEYWKVFDLNRELREHNIRQTASTNAMTLRAQVSSDAAVFERGTEAQQYQSSVALFLDYVGSMHPRDVSDPARKLMQRSPLDIAYPTSMYSYIMYVLAQSNDTESAKELFESYKAALPENRRETPPLSILSALLLVKWRERDMNGVEESWNLVLAVAKEQGSPLRPPGSFWKHNDPTNDISTTRPKILYTHQLELAQCLSWYLESLAYQGLVDKMIITVHNFIKDGFVLDMRNWNTYIQLLAREGRPKLAFEVCEKYLMPNWTGWSRIRRHLPVPDRLPKEIRAMRKNPRHIRPISITLVILARSYMNIEAAAAESKAYRWLLDDLERLCPKTVDAVKTMQRSYNEQEEQILERF</sequence>
<dbReference type="SUPFAM" id="SSF48452">
    <property type="entry name" value="TPR-like"/>
    <property type="match status" value="1"/>
</dbReference>
<protein>
    <submittedName>
        <fullName evidence="4">Pentatricopeptide repeat-containing protein-like protein</fullName>
    </submittedName>
</protein>
<dbReference type="AlphaFoldDB" id="A0A8H8S341"/>
<feature type="region of interest" description="Disordered" evidence="3">
    <location>
        <begin position="122"/>
        <end position="152"/>
    </location>
</feature>
<dbReference type="OrthoDB" id="185373at2759"/>
<feature type="repeat" description="PPR" evidence="2">
    <location>
        <begin position="591"/>
        <end position="626"/>
    </location>
</feature>
<organism evidence="4 5">
    <name type="scientific">Lachnellula subtilissima</name>
    <dbReference type="NCBI Taxonomy" id="602034"/>
    <lineage>
        <taxon>Eukaryota</taxon>
        <taxon>Fungi</taxon>
        <taxon>Dikarya</taxon>
        <taxon>Ascomycota</taxon>
        <taxon>Pezizomycotina</taxon>
        <taxon>Leotiomycetes</taxon>
        <taxon>Helotiales</taxon>
        <taxon>Lachnaceae</taxon>
        <taxon>Lachnellula</taxon>
    </lineage>
</organism>
<evidence type="ECO:0000313" key="4">
    <source>
        <dbReference type="EMBL" id="TVY44578.1"/>
    </source>
</evidence>
<feature type="compositionally biased region" description="Acidic residues" evidence="3">
    <location>
        <begin position="141"/>
        <end position="152"/>
    </location>
</feature>
<keyword evidence="1" id="KW-0677">Repeat</keyword>
<evidence type="ECO:0000256" key="1">
    <source>
        <dbReference type="ARBA" id="ARBA00022737"/>
    </source>
</evidence>
<proteinExistence type="predicted"/>
<reference evidence="4 5" key="1">
    <citation type="submission" date="2018-05" db="EMBL/GenBank/DDBJ databases">
        <title>Genome sequencing and assembly of the regulated plant pathogen Lachnellula willkommii and related sister species for the development of diagnostic species identification markers.</title>
        <authorList>
            <person name="Giroux E."/>
            <person name="Bilodeau G."/>
        </authorList>
    </citation>
    <scope>NUCLEOTIDE SEQUENCE [LARGE SCALE GENOMIC DNA]</scope>
    <source>
        <strain evidence="4 5">CBS 197.66</strain>
    </source>
</reference>
<dbReference type="PANTHER" id="PTHR47942">
    <property type="entry name" value="TETRATRICOPEPTIDE REPEAT (TPR)-LIKE SUPERFAMILY PROTEIN-RELATED"/>
    <property type="match status" value="1"/>
</dbReference>
<evidence type="ECO:0000256" key="2">
    <source>
        <dbReference type="PROSITE-ProRule" id="PRU00708"/>
    </source>
</evidence>
<evidence type="ECO:0000313" key="5">
    <source>
        <dbReference type="Proteomes" id="UP000462212"/>
    </source>
</evidence>
<dbReference type="Proteomes" id="UP000462212">
    <property type="component" value="Unassembled WGS sequence"/>
</dbReference>